<feature type="transmembrane region" description="Helical" evidence="1">
    <location>
        <begin position="29"/>
        <end position="50"/>
    </location>
</feature>
<keyword evidence="1" id="KW-0472">Membrane</keyword>
<evidence type="ECO:0000313" key="4">
    <source>
        <dbReference type="Proteomes" id="UP000479639"/>
    </source>
</evidence>
<organism evidence="3 4">
    <name type="scientific">Adlercreutzia muris</name>
    <dbReference type="NCBI Taxonomy" id="1796610"/>
    <lineage>
        <taxon>Bacteria</taxon>
        <taxon>Bacillati</taxon>
        <taxon>Actinomycetota</taxon>
        <taxon>Coriobacteriia</taxon>
        <taxon>Eggerthellales</taxon>
        <taxon>Eggerthellaceae</taxon>
        <taxon>Adlercreutzia</taxon>
    </lineage>
</organism>
<dbReference type="Pfam" id="PF04892">
    <property type="entry name" value="VanZ"/>
    <property type="match status" value="1"/>
</dbReference>
<dbReference type="PANTHER" id="PTHR36834">
    <property type="entry name" value="MEMBRANE PROTEIN-RELATED"/>
    <property type="match status" value="1"/>
</dbReference>
<keyword evidence="1" id="KW-0812">Transmembrane</keyword>
<evidence type="ECO:0000256" key="1">
    <source>
        <dbReference type="SAM" id="Phobius"/>
    </source>
</evidence>
<proteinExistence type="predicted"/>
<feature type="transmembrane region" description="Helical" evidence="1">
    <location>
        <begin position="57"/>
        <end position="81"/>
    </location>
</feature>
<protein>
    <recommendedName>
        <fullName evidence="2">VanZ-like domain-containing protein</fullName>
    </recommendedName>
</protein>
<dbReference type="InterPro" id="IPR053150">
    <property type="entry name" value="Teicoplanin_resist-assoc"/>
</dbReference>
<feature type="transmembrane region" description="Helical" evidence="1">
    <location>
        <begin position="318"/>
        <end position="341"/>
    </location>
</feature>
<reference evidence="3 4" key="1">
    <citation type="submission" date="2019-09" db="EMBL/GenBank/DDBJ databases">
        <title>Whole genome shotgun sequencing (WGS) of Ellagibacter isourolithinifaciens DSM 104140(T) and Adlercreutzia muris DSM 29508(T).</title>
        <authorList>
            <person name="Stoll D.A."/>
            <person name="Danylec N."/>
            <person name="Huch M."/>
        </authorList>
    </citation>
    <scope>NUCLEOTIDE SEQUENCE [LARGE SCALE GENOMIC DNA]</scope>
    <source>
        <strain evidence="3 4">DSM 29508</strain>
    </source>
</reference>
<feature type="domain" description="VanZ-like" evidence="2">
    <location>
        <begin position="69"/>
        <end position="195"/>
    </location>
</feature>
<keyword evidence="4" id="KW-1185">Reference proteome</keyword>
<feature type="transmembrane region" description="Helical" evidence="1">
    <location>
        <begin position="116"/>
        <end position="138"/>
    </location>
</feature>
<feature type="transmembrane region" description="Helical" evidence="1">
    <location>
        <begin position="228"/>
        <end position="250"/>
    </location>
</feature>
<dbReference type="EMBL" id="WAJS01000043">
    <property type="protein sequence ID" value="KAB1640418.1"/>
    <property type="molecule type" value="Genomic_DNA"/>
</dbReference>
<comment type="caution">
    <text evidence="3">The sequence shown here is derived from an EMBL/GenBank/DDBJ whole genome shotgun (WGS) entry which is preliminary data.</text>
</comment>
<dbReference type="InterPro" id="IPR006976">
    <property type="entry name" value="VanZ-like"/>
</dbReference>
<gene>
    <name evidence="3" type="ORF">F8D48_10435</name>
</gene>
<dbReference type="Proteomes" id="UP000479639">
    <property type="component" value="Unassembled WGS sequence"/>
</dbReference>
<accession>A0A7C8FVZ1</accession>
<feature type="transmembrane region" description="Helical" evidence="1">
    <location>
        <begin position="145"/>
        <end position="168"/>
    </location>
</feature>
<name>A0A7C8FVZ1_9ACTN</name>
<sequence>MRRAVLVVPFSIMGSVINAYIATFSGSFDVAVLVWPLLSLLLSVPVLVGLYRRDGWLPLATVFAVYASILYAAGLVCFTLYPLPTGDSGPGITYGIPPILDPLNFVRDIAEGGVRAVLQLLFNIVLFVPLGFIARTLLKLRLPLALALSFAATCLIETAQLTGLFGVYPFSYRTFDVDDILCNTLGGVIGWGLGHLAVKLTQREAEVLPPVTHRPGFVRRAVALWTDAMIIDVCSVVPRLMVVIGLKVLLGDAFDEAMLNRINAVVWVACYIVAFAVVEVVVPWRCDGSTPAGLFYRMSCETRQRAGAARVAFYALRAVALLLVLVCPQYAVLPLAVFYLVARKMPYDFVPGAVAEPAGERAAQPAHGTADALAARGAEGVEGTEDRELCLS</sequence>
<evidence type="ECO:0000313" key="3">
    <source>
        <dbReference type="EMBL" id="KAB1640418.1"/>
    </source>
</evidence>
<evidence type="ECO:0000259" key="2">
    <source>
        <dbReference type="Pfam" id="PF04892"/>
    </source>
</evidence>
<dbReference type="PANTHER" id="PTHR36834:SF1">
    <property type="entry name" value="INTEGRAL MEMBRANE PROTEIN"/>
    <property type="match status" value="1"/>
</dbReference>
<keyword evidence="1" id="KW-1133">Transmembrane helix</keyword>
<dbReference type="AlphaFoldDB" id="A0A7C8FVZ1"/>
<feature type="transmembrane region" description="Helical" evidence="1">
    <location>
        <begin position="262"/>
        <end position="284"/>
    </location>
</feature>